<reference evidence="3 4" key="1">
    <citation type="submission" date="2016-03" db="EMBL/GenBank/DDBJ databases">
        <title>Acetic acid bacteria sequencing.</title>
        <authorList>
            <person name="Brandt J."/>
            <person name="Jakob F."/>
            <person name="Vogel R.F."/>
        </authorList>
    </citation>
    <scope>NUCLEOTIDE SEQUENCE [LARGE SCALE GENOMIC DNA]</scope>
    <source>
        <strain evidence="3 4">TMW2.1084</strain>
        <plasmid evidence="4">pac1084_1</plasmid>
    </source>
</reference>
<dbReference type="AlphaFoldDB" id="A0A1U9LIK7"/>
<feature type="coiled-coil region" evidence="1">
    <location>
        <begin position="242"/>
        <end position="269"/>
    </location>
</feature>
<feature type="transmembrane region" description="Helical" evidence="2">
    <location>
        <begin position="14"/>
        <end position="33"/>
    </location>
</feature>
<evidence type="ECO:0000313" key="3">
    <source>
        <dbReference type="EMBL" id="AQT06238.1"/>
    </source>
</evidence>
<evidence type="ECO:0000256" key="2">
    <source>
        <dbReference type="SAM" id="Phobius"/>
    </source>
</evidence>
<dbReference type="EMBL" id="CP014688">
    <property type="protein sequence ID" value="AQT06238.1"/>
    <property type="molecule type" value="Genomic_DNA"/>
</dbReference>
<dbReference type="RefSeq" id="WP_077931872.1">
    <property type="nucleotide sequence ID" value="NZ_CP014688.1"/>
</dbReference>
<keyword evidence="2" id="KW-0812">Transmembrane</keyword>
<evidence type="ECO:0000256" key="1">
    <source>
        <dbReference type="SAM" id="Coils"/>
    </source>
</evidence>
<organism evidence="3 4">
    <name type="scientific">Acetobacter persici</name>
    <dbReference type="NCBI Taxonomy" id="1076596"/>
    <lineage>
        <taxon>Bacteria</taxon>
        <taxon>Pseudomonadati</taxon>
        <taxon>Pseudomonadota</taxon>
        <taxon>Alphaproteobacteria</taxon>
        <taxon>Acetobacterales</taxon>
        <taxon>Acetobacteraceae</taxon>
        <taxon>Acetobacter</taxon>
    </lineage>
</organism>
<gene>
    <name evidence="3" type="ORF">A0U91_14520</name>
</gene>
<accession>A0A1U9LIK7</accession>
<geneLocation type="plasmid" evidence="4">
    <name>pac1084_1</name>
</geneLocation>
<sequence>MAENKLIFFRRKSFWLICGLPTLTVGAYLGLIATPRYESESVVKIYSASDTASSGGGGAAAATGGASASPGSYVFKTFVNGNDCLSLLDIPALKNHWGGGDILGGFGGLASFFGTNNMRLWDYYRGHVTVEVDETSNTVKLNVDGYSRDFVHGLNQQVLKIAEEELKQSGVKAYRADMEMLKDKTSRDKAALGSTLARMQEFQSKYGIADYDAAYQSLLNTIDAFQQARINVSSKAAASSYLAAQSQQLEALRAQVKSIDADIEANRNAVAQKMAPLYSTFTDLQSSIKELAAVVLLDDQSLLQAEERAVQNAYYMDVIEGSVSPSDPTEPRFVKWFLITLIASYLAYAVLKPSVPQS</sequence>
<protein>
    <recommendedName>
        <fullName evidence="5">Capsule biosynthesis protein</fullName>
    </recommendedName>
</protein>
<evidence type="ECO:0000313" key="4">
    <source>
        <dbReference type="Proteomes" id="UP000189055"/>
    </source>
</evidence>
<keyword evidence="3" id="KW-0614">Plasmid</keyword>
<dbReference type="KEGG" id="aper:A0U91_14520"/>
<proteinExistence type="predicted"/>
<name>A0A1U9LIK7_9PROT</name>
<evidence type="ECO:0008006" key="5">
    <source>
        <dbReference type="Google" id="ProtNLM"/>
    </source>
</evidence>
<keyword evidence="2" id="KW-0472">Membrane</keyword>
<keyword evidence="1" id="KW-0175">Coiled coil</keyword>
<dbReference type="Proteomes" id="UP000189055">
    <property type="component" value="Plasmid pAC1084_1"/>
</dbReference>
<keyword evidence="2" id="KW-1133">Transmembrane helix</keyword>